<reference evidence="2 3" key="1">
    <citation type="journal article" date="2003" name="PLoS Biol.">
        <title>The genome sequence of Caenorhabditis briggsae: a platform for comparative genomics.</title>
        <authorList>
            <person name="Stein L.D."/>
            <person name="Bao Z."/>
            <person name="Blasiar D."/>
            <person name="Blumenthal T."/>
            <person name="Brent M.R."/>
            <person name="Chen N."/>
            <person name="Chinwalla A."/>
            <person name="Clarke L."/>
            <person name="Clee C."/>
            <person name="Coghlan A."/>
            <person name="Coulson A."/>
            <person name="D'Eustachio P."/>
            <person name="Fitch D.H."/>
            <person name="Fulton L.A."/>
            <person name="Fulton R.E."/>
            <person name="Griffiths-Jones S."/>
            <person name="Harris T.W."/>
            <person name="Hillier L.W."/>
            <person name="Kamath R."/>
            <person name="Kuwabara P.E."/>
            <person name="Mardis E.R."/>
            <person name="Marra M.A."/>
            <person name="Miner T.L."/>
            <person name="Minx P."/>
            <person name="Mullikin J.C."/>
            <person name="Plumb R.W."/>
            <person name="Rogers J."/>
            <person name="Schein J.E."/>
            <person name="Sohrmann M."/>
            <person name="Spieth J."/>
            <person name="Stajich J.E."/>
            <person name="Wei C."/>
            <person name="Willey D."/>
            <person name="Wilson R.K."/>
            <person name="Durbin R."/>
            <person name="Waterston R.H."/>
        </authorList>
    </citation>
    <scope>NUCLEOTIDE SEQUENCE [LARGE SCALE GENOMIC DNA]</scope>
    <source>
        <strain evidence="2 3">AF16</strain>
    </source>
</reference>
<dbReference type="KEGG" id="cbr:CBG_17452"/>
<dbReference type="HOGENOM" id="CLU_765548_0_0_1"/>
<accession>A8XR60</accession>
<evidence type="ECO:0000313" key="2">
    <source>
        <dbReference type="EMBL" id="CAP35133.1"/>
    </source>
</evidence>
<dbReference type="CTD" id="8583068"/>
<organism evidence="2 3">
    <name type="scientific">Caenorhabditis briggsae</name>
    <dbReference type="NCBI Taxonomy" id="6238"/>
    <lineage>
        <taxon>Eukaryota</taxon>
        <taxon>Metazoa</taxon>
        <taxon>Ecdysozoa</taxon>
        <taxon>Nematoda</taxon>
        <taxon>Chromadorea</taxon>
        <taxon>Rhabditida</taxon>
        <taxon>Rhabditina</taxon>
        <taxon>Rhabditomorpha</taxon>
        <taxon>Rhabditoidea</taxon>
        <taxon>Rhabditidae</taxon>
        <taxon>Peloderinae</taxon>
        <taxon>Caenorhabditis</taxon>
    </lineage>
</organism>
<dbReference type="AlphaFoldDB" id="A8XR60"/>
<dbReference type="PANTHER" id="PTHR36937">
    <property type="entry name" value="PROTEIN CBG20935-RELATED"/>
    <property type="match status" value="1"/>
</dbReference>
<protein>
    <submittedName>
        <fullName evidence="2">Protein CBG17452</fullName>
    </submittedName>
</protein>
<dbReference type="PANTHER" id="PTHR36937:SF4">
    <property type="entry name" value="SECRETED PROTEIN"/>
    <property type="match status" value="1"/>
</dbReference>
<dbReference type="EMBL" id="HE600955">
    <property type="protein sequence ID" value="CAP35133.1"/>
    <property type="molecule type" value="Genomic_DNA"/>
</dbReference>
<proteinExistence type="predicted"/>
<dbReference type="Proteomes" id="UP000008549">
    <property type="component" value="Unassembled WGS sequence"/>
</dbReference>
<feature type="region of interest" description="Disordered" evidence="1">
    <location>
        <begin position="57"/>
        <end position="92"/>
    </location>
</feature>
<evidence type="ECO:0000256" key="1">
    <source>
        <dbReference type="SAM" id="MobiDB-lite"/>
    </source>
</evidence>
<evidence type="ECO:0000313" key="3">
    <source>
        <dbReference type="Proteomes" id="UP000008549"/>
    </source>
</evidence>
<gene>
    <name evidence="2" type="ORF">CBG17452</name>
    <name evidence="2" type="ORF">CBG_17452</name>
</gene>
<dbReference type="InParanoid" id="A8XR60"/>
<dbReference type="RefSeq" id="XP_002641075.1">
    <property type="nucleotide sequence ID" value="XM_002641029.1"/>
</dbReference>
<dbReference type="GeneID" id="8583068"/>
<name>A8XR60_CAEBR</name>
<reference evidence="2 3" key="2">
    <citation type="journal article" date="2011" name="PLoS Genet.">
        <title>Caenorhabditis briggsae recombinant inbred line genotypes reveal inter-strain incompatibility and the evolution of recombination.</title>
        <authorList>
            <person name="Ross J.A."/>
            <person name="Koboldt D.C."/>
            <person name="Staisch J.E."/>
            <person name="Chamberlin H.M."/>
            <person name="Gupta B.P."/>
            <person name="Miller R.D."/>
            <person name="Baird S.E."/>
            <person name="Haag E.S."/>
        </authorList>
    </citation>
    <scope>NUCLEOTIDE SEQUENCE [LARGE SCALE GENOMIC DNA]</scope>
    <source>
        <strain evidence="2 3">AF16</strain>
    </source>
</reference>
<sequence>MSSREQGYHFTLLKCVLELHSNSLNREKRSDFYGKGIFHLFCANFFKQKDGKVVKSREEEEEDLIDSRKKKKKEEEEEEGAAEKRPLRKEKRRLHPFETPPTFFFFSGVFFFSDSFLEKKKKKKKKKKGRAPIIMSKHAVCSRGKKKKASASSSSLPNTFWSNTGNQFRSEEEEEDVVGNVLVYGYSRRAPLNLEPKTFKAHRGGGGGPKSNLKKIKNHTFKCIVLRALKVGGHEKDNVLEIPFKDASRGVELVRAMIEGAAPLPTEPRGQRESARPIAYIKARTTAVRRVTLSVVHRDARRLLFSPSFFHFILFHDTEKKRNISCPVCSFGFRFYSNFSIIKVFSEDLNFQKKIDSEILKF</sequence>
<keyword evidence="3" id="KW-1185">Reference proteome</keyword>